<dbReference type="EMBL" id="CP022989">
    <property type="protein sequence ID" value="ASW00518.1"/>
    <property type="molecule type" value="Genomic_DNA"/>
</dbReference>
<name>A0A248VN90_9BURK</name>
<evidence type="ECO:0000313" key="1">
    <source>
        <dbReference type="EMBL" id="ASW00518.1"/>
    </source>
</evidence>
<gene>
    <name evidence="1" type="ORF">CJU94_19530</name>
</gene>
<dbReference type="AlphaFoldDB" id="A0A248VN90"/>
<protein>
    <submittedName>
        <fullName evidence="1">Phage head-tail adapter protein</fullName>
    </submittedName>
</protein>
<evidence type="ECO:0000313" key="2">
    <source>
        <dbReference type="Proteomes" id="UP000215158"/>
    </source>
</evidence>
<proteinExistence type="predicted"/>
<accession>A0A248VN90</accession>
<keyword evidence="2" id="KW-1185">Reference proteome</keyword>
<reference evidence="1 2" key="1">
    <citation type="submission" date="2017-08" db="EMBL/GenBank/DDBJ databases">
        <title>Identification and genetic characteristics of simultaneous BTEX- and naphthalene-degrading Paraburkholderia sp. BN5 isolated from petroleum-contaminated soil.</title>
        <authorList>
            <person name="Lee Y."/>
            <person name="Jeon C.O."/>
        </authorList>
    </citation>
    <scope>NUCLEOTIDE SEQUENCE [LARGE SCALE GENOMIC DNA]</scope>
    <source>
        <strain evidence="1 2">BN5</strain>
    </source>
</reference>
<organism evidence="1 2">
    <name type="scientific">Paraburkholderia aromaticivorans</name>
    <dbReference type="NCBI Taxonomy" id="2026199"/>
    <lineage>
        <taxon>Bacteria</taxon>
        <taxon>Pseudomonadati</taxon>
        <taxon>Pseudomonadota</taxon>
        <taxon>Betaproteobacteria</taxon>
        <taxon>Burkholderiales</taxon>
        <taxon>Burkholderiaceae</taxon>
        <taxon>Paraburkholderia</taxon>
    </lineage>
</organism>
<dbReference type="Proteomes" id="UP000215158">
    <property type="component" value="Chromosome 1"/>
</dbReference>
<dbReference type="OrthoDB" id="8780629at2"/>
<dbReference type="KEGG" id="parb:CJU94_19530"/>
<dbReference type="InterPro" id="IPR036626">
    <property type="entry name" value="GpW_sf"/>
</dbReference>
<dbReference type="InterPro" id="IPR004174">
    <property type="entry name" value="GpW"/>
</dbReference>
<sequence>MSTTALQTALANAQQAYLDLSTGTKVQAAVYGQGDGTKSVTYTQANIQGLVALIKQLQAQLGIISRGRRPIQFRYR</sequence>
<dbReference type="Gene3D" id="3.30.1580.10">
    <property type="entry name" value="Head-to-tail joining protein W"/>
    <property type="match status" value="1"/>
</dbReference>
<dbReference type="SUPFAM" id="SSF64210">
    <property type="entry name" value="Head-to-tail joining protein W, gpW"/>
    <property type="match status" value="1"/>
</dbReference>
<dbReference type="GO" id="GO:0019058">
    <property type="term" value="P:viral life cycle"/>
    <property type="evidence" value="ECO:0007669"/>
    <property type="project" value="InterPro"/>
</dbReference>
<dbReference type="Pfam" id="PF02831">
    <property type="entry name" value="gpW"/>
    <property type="match status" value="1"/>
</dbReference>